<accession>A0A1W2TLG3</accession>
<evidence type="ECO:0000313" key="1">
    <source>
        <dbReference type="EMBL" id="GAP89147.1"/>
    </source>
</evidence>
<dbReference type="EMBL" id="DF977454">
    <property type="protein sequence ID" value="GAP89147.1"/>
    <property type="molecule type" value="Genomic_DNA"/>
</dbReference>
<keyword evidence="1" id="KW-0378">Hydrolase</keyword>
<name>A0A1W2TLG3_ROSNE</name>
<dbReference type="GO" id="GO:0090730">
    <property type="term" value="C:Las1 complex"/>
    <property type="evidence" value="ECO:0007669"/>
    <property type="project" value="InterPro"/>
</dbReference>
<dbReference type="PANTHER" id="PTHR15002">
    <property type="entry name" value="RIBOSOMAL BIOGENESIS PROTEIN LAS1L"/>
    <property type="match status" value="1"/>
</dbReference>
<dbReference type="GO" id="GO:0000460">
    <property type="term" value="P:maturation of 5.8S rRNA"/>
    <property type="evidence" value="ECO:0007669"/>
    <property type="project" value="TreeGrafter"/>
</dbReference>
<gene>
    <name evidence="1" type="ORF">SAMD00023353_0901950</name>
</gene>
<dbReference type="Pfam" id="PF04031">
    <property type="entry name" value="Las1"/>
    <property type="match status" value="1"/>
</dbReference>
<sequence>MVQYIHTPWRDQEELSRVRQQFYPPSEPPSTYAYAHASAKLSKTTAIPHGRDDTDGAHDALALALDAEKRQQQAVSRVSMWMQRGGCPHLVESTALLTAAILSDLHESRTRANSSSYAIRAAYSAAFSRFVTGLLDGQQDKLRKMSMYSIAKTIGLPATFVELRHQATHEQLPSLAKLRSAASNALAWIWDFYWKDLIPIDKVNSREANHQSDARVDLLVKYLNEQDETAKAGLEKHLSSWDAPSLLQTLACIAESSEKPLVILRALQLSRTILAGGFEILSGTAPGTPLPRVTDLEVVRVELQTLKDELEDVQAEHVDQPTPTCDEISMQSVGWTRYQGTWTPKPIGVV</sequence>
<keyword evidence="2" id="KW-1185">Reference proteome</keyword>
<dbReference type="OMA" id="VWMQRGN"/>
<dbReference type="GO" id="GO:0000470">
    <property type="term" value="P:maturation of LSU-rRNA"/>
    <property type="evidence" value="ECO:0007669"/>
    <property type="project" value="TreeGrafter"/>
</dbReference>
<dbReference type="GO" id="GO:0016787">
    <property type="term" value="F:hydrolase activity"/>
    <property type="evidence" value="ECO:0007669"/>
    <property type="project" value="UniProtKB-KW"/>
</dbReference>
<protein>
    <submittedName>
        <fullName evidence="1">Putative hydroxyacylglutathione hydrolase</fullName>
    </submittedName>
</protein>
<dbReference type="GO" id="GO:0004519">
    <property type="term" value="F:endonuclease activity"/>
    <property type="evidence" value="ECO:0007669"/>
    <property type="project" value="InterPro"/>
</dbReference>
<evidence type="ECO:0000313" key="2">
    <source>
        <dbReference type="Proteomes" id="UP000054516"/>
    </source>
</evidence>
<reference evidence="1" key="1">
    <citation type="submission" date="2016-03" db="EMBL/GenBank/DDBJ databases">
        <title>Draft genome sequence of Rosellinia necatrix.</title>
        <authorList>
            <person name="Kanematsu S."/>
        </authorList>
    </citation>
    <scope>NUCLEOTIDE SEQUENCE [LARGE SCALE GENOMIC DNA]</scope>
    <source>
        <strain evidence="1">W97</strain>
    </source>
</reference>
<dbReference type="STRING" id="77044.A0A1W2TLG3"/>
<dbReference type="InterPro" id="IPR007174">
    <property type="entry name" value="Las1"/>
</dbReference>
<dbReference type="GO" id="GO:0030687">
    <property type="term" value="C:preribosome, large subunit precursor"/>
    <property type="evidence" value="ECO:0007669"/>
    <property type="project" value="TreeGrafter"/>
</dbReference>
<dbReference type="PANTHER" id="PTHR15002:SF0">
    <property type="entry name" value="RIBOSOMAL BIOGENESIS PROTEIN LAS1L"/>
    <property type="match status" value="1"/>
</dbReference>
<dbReference type="OrthoDB" id="10263222at2759"/>
<organism evidence="1">
    <name type="scientific">Rosellinia necatrix</name>
    <name type="common">White root-rot fungus</name>
    <dbReference type="NCBI Taxonomy" id="77044"/>
    <lineage>
        <taxon>Eukaryota</taxon>
        <taxon>Fungi</taxon>
        <taxon>Dikarya</taxon>
        <taxon>Ascomycota</taxon>
        <taxon>Pezizomycotina</taxon>
        <taxon>Sordariomycetes</taxon>
        <taxon>Xylariomycetidae</taxon>
        <taxon>Xylariales</taxon>
        <taxon>Xylariaceae</taxon>
        <taxon>Rosellinia</taxon>
    </lineage>
</organism>
<dbReference type="AlphaFoldDB" id="A0A1W2TLG3"/>
<dbReference type="Proteomes" id="UP000054516">
    <property type="component" value="Unassembled WGS sequence"/>
</dbReference>
<proteinExistence type="predicted"/>